<feature type="transmembrane region" description="Helical" evidence="1">
    <location>
        <begin position="116"/>
        <end position="138"/>
    </location>
</feature>
<feature type="transmembrane region" description="Helical" evidence="1">
    <location>
        <begin position="183"/>
        <end position="201"/>
    </location>
</feature>
<dbReference type="Proteomes" id="UP000426444">
    <property type="component" value="Chromosome"/>
</dbReference>
<accession>A0A6I6DDX0</accession>
<gene>
    <name evidence="2" type="ORF">SYNTR_0138</name>
</gene>
<dbReference type="InterPro" id="IPR011435">
    <property type="entry name" value="UmpAB"/>
</dbReference>
<feature type="transmembrane region" description="Helical" evidence="1">
    <location>
        <begin position="37"/>
        <end position="57"/>
    </location>
</feature>
<feature type="transmembrane region" description="Helical" evidence="1">
    <location>
        <begin position="12"/>
        <end position="31"/>
    </location>
</feature>
<dbReference type="Pfam" id="PF07556">
    <property type="entry name" value="DUF1538"/>
    <property type="match status" value="1"/>
</dbReference>
<dbReference type="AlphaFoldDB" id="A0A6I6DDX0"/>
<keyword evidence="1" id="KW-0812">Transmembrane</keyword>
<feature type="transmembrane region" description="Helical" evidence="1">
    <location>
        <begin position="77"/>
        <end position="96"/>
    </location>
</feature>
<feature type="transmembrane region" description="Helical" evidence="1">
    <location>
        <begin position="145"/>
        <end position="163"/>
    </location>
</feature>
<dbReference type="KEGG" id="salq:SYNTR_0138"/>
<keyword evidence="1" id="KW-1133">Transmembrane helix</keyword>
<dbReference type="EMBL" id="CP046457">
    <property type="protein sequence ID" value="QGT98731.1"/>
    <property type="molecule type" value="Genomic_DNA"/>
</dbReference>
<feature type="transmembrane region" description="Helical" evidence="1">
    <location>
        <begin position="208"/>
        <end position="230"/>
    </location>
</feature>
<protein>
    <recommendedName>
        <fullName evidence="4">DUF1538 domain-containing protein</fullName>
    </recommendedName>
</protein>
<reference evidence="3" key="1">
    <citation type="journal article" date="2019" name="Microbiology">
        <title>Complete Genome Sequence of an Uncultured Bacterium of the Candidate Phylum Bipolaricaulota.</title>
        <authorList>
            <person name="Kadnikov V.V."/>
            <person name="Mardanov A.V."/>
            <person name="Beletsky A.V."/>
            <person name="Frank Y.A."/>
            <person name="Karnachuk O.V."/>
            <person name="Ravin N.V."/>
        </authorList>
    </citation>
    <scope>NUCLEOTIDE SEQUENCE [LARGE SCALE GENOMIC DNA]</scope>
</reference>
<evidence type="ECO:0000313" key="2">
    <source>
        <dbReference type="EMBL" id="QGT98731.1"/>
    </source>
</evidence>
<evidence type="ECO:0000256" key="1">
    <source>
        <dbReference type="SAM" id="Phobius"/>
    </source>
</evidence>
<name>A0A6I6DDX0_9FIRM</name>
<keyword evidence="3" id="KW-1185">Reference proteome</keyword>
<sequence length="231" mass="23960">MLGDIKDTVFEIVQAVLPVTIVVIILQFSLISMPMDVFLHFLAGTVMVTIGLILFMLGIKIGLLPLGETVGAEIPKWGSAVIVIAIAFILGFAVTVAEPDVRILADQVEFVSQGDISKSILIFMVALGVGIFVGLAMLRIILGIPLAYLLGAGYVFVLLLSFIVPSNFVPIAFDAGGVTTGPLTVPFILALGIGVASVLGGKSTLGDSFGLIGLASIGPVIAVMLLGVILQ</sequence>
<organism evidence="2 3">
    <name type="scientific">Candidatus Syntrophocurvum alkaliphilum</name>
    <dbReference type="NCBI Taxonomy" id="2293317"/>
    <lineage>
        <taxon>Bacteria</taxon>
        <taxon>Bacillati</taxon>
        <taxon>Bacillota</taxon>
        <taxon>Clostridia</taxon>
        <taxon>Eubacteriales</taxon>
        <taxon>Syntrophomonadaceae</taxon>
        <taxon>Candidatus Syntrophocurvum</taxon>
    </lineage>
</organism>
<evidence type="ECO:0008006" key="4">
    <source>
        <dbReference type="Google" id="ProtNLM"/>
    </source>
</evidence>
<evidence type="ECO:0000313" key="3">
    <source>
        <dbReference type="Proteomes" id="UP000426444"/>
    </source>
</evidence>
<dbReference type="RefSeq" id="WP_243140203.1">
    <property type="nucleotide sequence ID" value="NZ_CP046457.1"/>
</dbReference>
<proteinExistence type="predicted"/>
<keyword evidence="1" id="KW-0472">Membrane</keyword>